<name>A0A158IUM0_9BURK</name>
<dbReference type="RefSeq" id="WP_087670101.1">
    <property type="nucleotide sequence ID" value="NZ_FCNW02000044.1"/>
</dbReference>
<organism evidence="1 2">
    <name type="scientific">Caballeronia humi</name>
    <dbReference type="NCBI Taxonomy" id="326474"/>
    <lineage>
        <taxon>Bacteria</taxon>
        <taxon>Pseudomonadati</taxon>
        <taxon>Pseudomonadota</taxon>
        <taxon>Betaproteobacteria</taxon>
        <taxon>Burkholderiales</taxon>
        <taxon>Burkholderiaceae</taxon>
        <taxon>Caballeronia</taxon>
    </lineage>
</organism>
<keyword evidence="2" id="KW-1185">Reference proteome</keyword>
<proteinExistence type="predicted"/>
<dbReference type="OrthoDB" id="9131231at2"/>
<evidence type="ECO:0000313" key="2">
    <source>
        <dbReference type="Proteomes" id="UP000054977"/>
    </source>
</evidence>
<sequence>MSLYTALFAIDVPHYGTRTIEALTPTAAIEAAKTLDPADLCDDPDWGNATCARIISIKDVTRRHLIAEDVALDGAFLRYGGRQAFLLCEAAPALLEAVQKLASQALALLAAIEQVSDRFEDPASRLAEAASHAQQVIATAVGATDQ</sequence>
<gene>
    <name evidence="1" type="ORF">AWB65_05435</name>
</gene>
<comment type="caution">
    <text evidence="1">The sequence shown here is derived from an EMBL/GenBank/DDBJ whole genome shotgun (WGS) entry which is preliminary data.</text>
</comment>
<dbReference type="EMBL" id="FCNW02000044">
    <property type="protein sequence ID" value="SAL60266.1"/>
    <property type="molecule type" value="Genomic_DNA"/>
</dbReference>
<accession>A0A158IUM0</accession>
<dbReference type="AlphaFoldDB" id="A0A158IUM0"/>
<dbReference type="Proteomes" id="UP000054977">
    <property type="component" value="Unassembled WGS sequence"/>
</dbReference>
<protein>
    <submittedName>
        <fullName evidence="1">Uncharacterized protein</fullName>
    </submittedName>
</protein>
<evidence type="ECO:0000313" key="1">
    <source>
        <dbReference type="EMBL" id="SAL60266.1"/>
    </source>
</evidence>
<reference evidence="1" key="1">
    <citation type="submission" date="2016-01" db="EMBL/GenBank/DDBJ databases">
        <authorList>
            <person name="Peeters C."/>
        </authorList>
    </citation>
    <scope>NUCLEOTIDE SEQUENCE [LARGE SCALE GENOMIC DNA]</scope>
    <source>
        <strain evidence="1">LMG 22934</strain>
    </source>
</reference>